<dbReference type="SUPFAM" id="SSF50630">
    <property type="entry name" value="Acid proteases"/>
    <property type="match status" value="1"/>
</dbReference>
<dbReference type="PROSITE" id="PS51767">
    <property type="entry name" value="PEPTIDASE_A1"/>
    <property type="match status" value="1"/>
</dbReference>
<dbReference type="InterPro" id="IPR032799">
    <property type="entry name" value="TAXi_C"/>
</dbReference>
<dbReference type="Gene3D" id="2.40.70.10">
    <property type="entry name" value="Acid Proteases"/>
    <property type="match status" value="2"/>
</dbReference>
<dbReference type="AlphaFoldDB" id="A0A835PC29"/>
<gene>
    <name evidence="5" type="ORF">HPP92_026710</name>
</gene>
<dbReference type="PRINTS" id="PR00792">
    <property type="entry name" value="PEPSIN"/>
</dbReference>
<feature type="active site" evidence="2">
    <location>
        <position position="164"/>
    </location>
</feature>
<protein>
    <recommendedName>
        <fullName evidence="4">Peptidase A1 domain-containing protein</fullName>
    </recommendedName>
</protein>
<dbReference type="OrthoDB" id="2196187at2759"/>
<dbReference type="PROSITE" id="PS00141">
    <property type="entry name" value="ASP_PROTEASE"/>
    <property type="match status" value="1"/>
</dbReference>
<keyword evidence="6" id="KW-1185">Reference proteome</keyword>
<dbReference type="FunFam" id="2.40.70.10:FF:000013">
    <property type="entry name" value="Aspartyl protease AED1"/>
    <property type="match status" value="1"/>
</dbReference>
<feature type="domain" description="Peptidase A1" evidence="4">
    <location>
        <begin position="146"/>
        <end position="480"/>
    </location>
</feature>
<dbReference type="InterPro" id="IPR001461">
    <property type="entry name" value="Aspartic_peptidase_A1"/>
</dbReference>
<evidence type="ECO:0000256" key="3">
    <source>
        <dbReference type="RuleBase" id="RU000454"/>
    </source>
</evidence>
<keyword evidence="3" id="KW-0645">Protease</keyword>
<comment type="similarity">
    <text evidence="1 3">Belongs to the peptidase A1 family.</text>
</comment>
<dbReference type="Proteomes" id="UP000636800">
    <property type="component" value="Unassembled WGS sequence"/>
</dbReference>
<accession>A0A835PC29</accession>
<dbReference type="EMBL" id="JADCNL010000082">
    <property type="protein sequence ID" value="KAG0450921.1"/>
    <property type="molecule type" value="Genomic_DNA"/>
</dbReference>
<dbReference type="PANTHER" id="PTHR13683:SF809">
    <property type="entry name" value="PEPTIDASE A1 DOMAIN-CONTAINING PROTEIN"/>
    <property type="match status" value="1"/>
</dbReference>
<proteinExistence type="inferred from homology"/>
<evidence type="ECO:0000256" key="2">
    <source>
        <dbReference type="PIRSR" id="PIRSR601461-1"/>
    </source>
</evidence>
<evidence type="ECO:0000313" key="5">
    <source>
        <dbReference type="EMBL" id="KAG0450921.1"/>
    </source>
</evidence>
<sequence length="485" mass="52024">MKATAEVPNRREGDGLLPLALYIRRPRGQNQRATLEMELLPSLCFLLLLVSAVAPLMENPMSTCASQIEAKNDMLSSSGGIHFPLYHRRRPCASASPLPDEPAYRDILRQDEHRYTSLVLRLNNTATAAVVSVPLSHGTALGVGNYVAVIHIGTPPKAHSVVVDTGSSLSWIQCLPCKASCHRQVDPVFDPTASSTYNHVPCSSATCSALSAATLNPFVCDRRGDCVYEATYGDNSFSIGYLSRDTLSLSGGVAVPRFVFGCGQDNEGLFGESAGLIGLAKNSLSLLAQLSAAGYGRSFSYCLPTKSGSGYLAFGHYNAAGFTFTPMGKSSLDETLYFLRLTGIAVAGRRLSVSTAILLKTPTMIDSGTVITRLPEEVYSALSRAVVAAVGRKTPRAAAYSILDTCYKRRKEDLRVPEVDLMFDEGAVVRLPAGNVMLEVEKGTTCLAFSAASKFAIIGNWQQQTFRVVYDVGKMKLGFAAGGCR</sequence>
<dbReference type="InterPro" id="IPR001969">
    <property type="entry name" value="Aspartic_peptidase_AS"/>
</dbReference>
<evidence type="ECO:0000313" key="6">
    <source>
        <dbReference type="Proteomes" id="UP000636800"/>
    </source>
</evidence>
<keyword evidence="3" id="KW-0378">Hydrolase</keyword>
<dbReference type="GO" id="GO:0006508">
    <property type="term" value="P:proteolysis"/>
    <property type="evidence" value="ECO:0007669"/>
    <property type="project" value="UniProtKB-KW"/>
</dbReference>
<feature type="active site" evidence="2">
    <location>
        <position position="366"/>
    </location>
</feature>
<keyword evidence="3" id="KW-0064">Aspartyl protease</keyword>
<dbReference type="GO" id="GO:0004190">
    <property type="term" value="F:aspartic-type endopeptidase activity"/>
    <property type="evidence" value="ECO:0007669"/>
    <property type="project" value="UniProtKB-KW"/>
</dbReference>
<evidence type="ECO:0000259" key="4">
    <source>
        <dbReference type="PROSITE" id="PS51767"/>
    </source>
</evidence>
<dbReference type="InterPro" id="IPR021109">
    <property type="entry name" value="Peptidase_aspartic_dom_sf"/>
</dbReference>
<organism evidence="5 6">
    <name type="scientific">Vanilla planifolia</name>
    <name type="common">Vanilla</name>
    <dbReference type="NCBI Taxonomy" id="51239"/>
    <lineage>
        <taxon>Eukaryota</taxon>
        <taxon>Viridiplantae</taxon>
        <taxon>Streptophyta</taxon>
        <taxon>Embryophyta</taxon>
        <taxon>Tracheophyta</taxon>
        <taxon>Spermatophyta</taxon>
        <taxon>Magnoliopsida</taxon>
        <taxon>Liliopsida</taxon>
        <taxon>Asparagales</taxon>
        <taxon>Orchidaceae</taxon>
        <taxon>Vanilloideae</taxon>
        <taxon>Vanilleae</taxon>
        <taxon>Vanilla</taxon>
    </lineage>
</organism>
<dbReference type="InterPro" id="IPR033121">
    <property type="entry name" value="PEPTIDASE_A1"/>
</dbReference>
<name>A0A835PC29_VANPL</name>
<dbReference type="FunFam" id="2.40.70.10:FF:000031">
    <property type="entry name" value="Aspartyl protease AED1"/>
    <property type="match status" value="1"/>
</dbReference>
<dbReference type="PANTHER" id="PTHR13683">
    <property type="entry name" value="ASPARTYL PROTEASES"/>
    <property type="match status" value="1"/>
</dbReference>
<dbReference type="Pfam" id="PF14541">
    <property type="entry name" value="TAXi_C"/>
    <property type="match status" value="1"/>
</dbReference>
<evidence type="ECO:0000256" key="1">
    <source>
        <dbReference type="ARBA" id="ARBA00007447"/>
    </source>
</evidence>
<comment type="caution">
    <text evidence="5">The sequence shown here is derived from an EMBL/GenBank/DDBJ whole genome shotgun (WGS) entry which is preliminary data.</text>
</comment>
<reference evidence="5 6" key="1">
    <citation type="journal article" date="2020" name="Nat. Food">
        <title>A phased Vanilla planifolia genome enables genetic improvement of flavour and production.</title>
        <authorList>
            <person name="Hasing T."/>
            <person name="Tang H."/>
            <person name="Brym M."/>
            <person name="Khazi F."/>
            <person name="Huang T."/>
            <person name="Chambers A.H."/>
        </authorList>
    </citation>
    <scope>NUCLEOTIDE SEQUENCE [LARGE SCALE GENOMIC DNA]</scope>
    <source>
        <tissue evidence="5">Leaf</tissue>
    </source>
</reference>
<dbReference type="Pfam" id="PF14543">
    <property type="entry name" value="TAXi_N"/>
    <property type="match status" value="1"/>
</dbReference>
<dbReference type="InterPro" id="IPR032861">
    <property type="entry name" value="TAXi_N"/>
</dbReference>